<dbReference type="InterPro" id="IPR048258">
    <property type="entry name" value="Cyclins_cyclin-box"/>
</dbReference>
<dbReference type="InterPro" id="IPR013763">
    <property type="entry name" value="Cyclin-like_dom"/>
</dbReference>
<dbReference type="Proteomes" id="UP000593562">
    <property type="component" value="Unassembled WGS sequence"/>
</dbReference>
<name>A0A7J7CVV2_TRIWF</name>
<feature type="domain" description="Cyclin C-terminal" evidence="9">
    <location>
        <begin position="186"/>
        <end position="307"/>
    </location>
</feature>
<dbReference type="AlphaFoldDB" id="A0A7J7CVV2"/>
<dbReference type="InterPro" id="IPR039361">
    <property type="entry name" value="Cyclin"/>
</dbReference>
<dbReference type="InParanoid" id="A0A7J7CVV2"/>
<dbReference type="GO" id="GO:0051301">
    <property type="term" value="P:cell division"/>
    <property type="evidence" value="ECO:0007669"/>
    <property type="project" value="UniProtKB-KW"/>
</dbReference>
<evidence type="ECO:0000313" key="10">
    <source>
        <dbReference type="EMBL" id="KAF5738252.1"/>
    </source>
</evidence>
<dbReference type="OrthoDB" id="306099at2759"/>
<dbReference type="Pfam" id="PF00134">
    <property type="entry name" value="Cyclin_N"/>
    <property type="match status" value="1"/>
</dbReference>
<dbReference type="Gene3D" id="1.10.472.10">
    <property type="entry name" value="Cyclin-like"/>
    <property type="match status" value="2"/>
</dbReference>
<keyword evidence="5" id="KW-0131">Cell cycle</keyword>
<evidence type="ECO:0000256" key="5">
    <source>
        <dbReference type="ARBA" id="ARBA00023306"/>
    </source>
</evidence>
<evidence type="ECO:0000256" key="4">
    <source>
        <dbReference type="ARBA" id="ARBA00023127"/>
    </source>
</evidence>
<dbReference type="PROSITE" id="PS00292">
    <property type="entry name" value="CYCLINS"/>
    <property type="match status" value="1"/>
</dbReference>
<comment type="subunit">
    <text evidence="2">Interacts with the CDC2 protein kinase to form a serine/threonine kinase holoenzyme complex also known as maturation promoting factor (MPF). The cyclin subunit imparts substrate specificity to the complex.</text>
</comment>
<proteinExistence type="inferred from homology"/>
<gene>
    <name evidence="10" type="ORF">HS088_TW13G01148</name>
</gene>
<evidence type="ECO:0000256" key="7">
    <source>
        <dbReference type="RuleBase" id="RU000383"/>
    </source>
</evidence>
<dbReference type="SUPFAM" id="SSF47954">
    <property type="entry name" value="Cyclin-like"/>
    <property type="match status" value="2"/>
</dbReference>
<dbReference type="FunFam" id="1.10.472.10:FF:000069">
    <property type="entry name" value="Cyclin-D5-1"/>
    <property type="match status" value="1"/>
</dbReference>
<accession>A0A7J7CVV2</accession>
<feature type="domain" description="Cyclin-like" evidence="8">
    <location>
        <begin position="91"/>
        <end position="177"/>
    </location>
</feature>
<protein>
    <recommendedName>
        <fullName evidence="6">B-like cyclin</fullName>
    </recommendedName>
</protein>
<evidence type="ECO:0000256" key="1">
    <source>
        <dbReference type="ARBA" id="ARBA00009065"/>
    </source>
</evidence>
<dbReference type="PANTHER" id="PTHR10177">
    <property type="entry name" value="CYCLINS"/>
    <property type="match status" value="1"/>
</dbReference>
<dbReference type="Pfam" id="PF02984">
    <property type="entry name" value="Cyclin_C"/>
    <property type="match status" value="1"/>
</dbReference>
<keyword evidence="4 7" id="KW-0195">Cyclin</keyword>
<evidence type="ECO:0000256" key="2">
    <source>
        <dbReference type="ARBA" id="ARBA00011177"/>
    </source>
</evidence>
<dbReference type="SMART" id="SM00385">
    <property type="entry name" value="CYCLIN"/>
    <property type="match status" value="1"/>
</dbReference>
<dbReference type="InterPro" id="IPR036915">
    <property type="entry name" value="Cyclin-like_sf"/>
</dbReference>
<evidence type="ECO:0000256" key="3">
    <source>
        <dbReference type="ARBA" id="ARBA00022618"/>
    </source>
</evidence>
<evidence type="ECO:0000313" key="11">
    <source>
        <dbReference type="Proteomes" id="UP000593562"/>
    </source>
</evidence>
<evidence type="ECO:0000259" key="8">
    <source>
        <dbReference type="SMART" id="SM00385"/>
    </source>
</evidence>
<sequence length="337" mass="37875">MEGLDDSLSLSSLLCHENEEAYFNGQENETDYMSYLGSFGLGSEDEEEYIEGLIRREDAQFDSKCHVSPSNDSAVTVCQSSLKCARLESIEWILNTRAIFGFHFNTVYISVNYFDRFLSKRSIDDGKYWAFRLLSIACLSLAVKMEEYKVPALSEFPVEGYYFESKSIQRMELLVLNTLEWKMGLITPFPYLNYLIHKIGGESKPPKVGSGAVELIVAMIKEINLIDHRPSIIAVAAIFAASDGQLSQKSLEHKMNSLSLFGSLENEQICFCYNLMLEIEMRKSKAPISVISPPVSSMHSSSTDAVENTFTSRAGVKRSLTFSSSDQSCPVKKINRQ</sequence>
<dbReference type="InterPro" id="IPR004367">
    <property type="entry name" value="Cyclin_C-dom"/>
</dbReference>
<organism evidence="10 11">
    <name type="scientific">Tripterygium wilfordii</name>
    <name type="common">Thunder God vine</name>
    <dbReference type="NCBI Taxonomy" id="458696"/>
    <lineage>
        <taxon>Eukaryota</taxon>
        <taxon>Viridiplantae</taxon>
        <taxon>Streptophyta</taxon>
        <taxon>Embryophyta</taxon>
        <taxon>Tracheophyta</taxon>
        <taxon>Spermatophyta</taxon>
        <taxon>Magnoliopsida</taxon>
        <taxon>eudicotyledons</taxon>
        <taxon>Gunneridae</taxon>
        <taxon>Pentapetalae</taxon>
        <taxon>rosids</taxon>
        <taxon>fabids</taxon>
        <taxon>Celastrales</taxon>
        <taxon>Celastraceae</taxon>
        <taxon>Tripterygium</taxon>
    </lineage>
</organism>
<evidence type="ECO:0000256" key="6">
    <source>
        <dbReference type="ARBA" id="ARBA00032263"/>
    </source>
</evidence>
<dbReference type="FunCoup" id="A0A7J7CVV2">
    <property type="interactions" value="900"/>
</dbReference>
<dbReference type="InterPro" id="IPR006671">
    <property type="entry name" value="Cyclin_N"/>
</dbReference>
<dbReference type="SMART" id="SM01332">
    <property type="entry name" value="Cyclin_C"/>
    <property type="match status" value="1"/>
</dbReference>
<comment type="similarity">
    <text evidence="1">Belongs to the cyclin family. Cyclin D subfamily.</text>
</comment>
<comment type="caution">
    <text evidence="10">The sequence shown here is derived from an EMBL/GenBank/DDBJ whole genome shotgun (WGS) entry which is preliminary data.</text>
</comment>
<evidence type="ECO:0000259" key="9">
    <source>
        <dbReference type="SMART" id="SM01332"/>
    </source>
</evidence>
<keyword evidence="11" id="KW-1185">Reference proteome</keyword>
<reference evidence="10 11" key="1">
    <citation type="journal article" date="2020" name="Nat. Commun.">
        <title>Genome of Tripterygium wilfordii and identification of cytochrome P450 involved in triptolide biosynthesis.</title>
        <authorList>
            <person name="Tu L."/>
            <person name="Su P."/>
            <person name="Zhang Z."/>
            <person name="Gao L."/>
            <person name="Wang J."/>
            <person name="Hu T."/>
            <person name="Zhou J."/>
            <person name="Zhang Y."/>
            <person name="Zhao Y."/>
            <person name="Liu Y."/>
            <person name="Song Y."/>
            <person name="Tong Y."/>
            <person name="Lu Y."/>
            <person name="Yang J."/>
            <person name="Xu C."/>
            <person name="Jia M."/>
            <person name="Peters R.J."/>
            <person name="Huang L."/>
            <person name="Gao W."/>
        </authorList>
    </citation>
    <scope>NUCLEOTIDE SEQUENCE [LARGE SCALE GENOMIC DNA]</scope>
    <source>
        <strain evidence="11">cv. XIE 37</strain>
        <tissue evidence="10">Leaf</tissue>
    </source>
</reference>
<keyword evidence="3" id="KW-0132">Cell division</keyword>
<dbReference type="EMBL" id="JAAARO010000013">
    <property type="protein sequence ID" value="KAF5738252.1"/>
    <property type="molecule type" value="Genomic_DNA"/>
</dbReference>
<dbReference type="CDD" id="cd20543">
    <property type="entry name" value="CYCLIN_AtCycD-like_rpt1"/>
    <property type="match status" value="1"/>
</dbReference>